<dbReference type="EMBL" id="CP001868">
    <property type="protein sequence ID" value="AFK20458.1"/>
    <property type="molecule type" value="Genomic_DNA"/>
</dbReference>
<dbReference type="HOGENOM" id="CLU_030571_7_2_2"/>
<keyword evidence="1" id="KW-0479">Metal-binding</keyword>
<accession>I3R898</accession>
<dbReference type="InterPro" id="IPR001279">
    <property type="entry name" value="Metallo-B-lactamas"/>
</dbReference>
<gene>
    <name evidence="3" type="primary">gloB</name>
    <name evidence="3" type="ordered locus">HFX_2782</name>
    <name evidence="4" type="ORF">BM92_14715</name>
    <name evidence="5" type="ORF">C439_15700</name>
    <name evidence="6" type="ORF">E6P09_12865</name>
</gene>
<dbReference type="eggNOG" id="arCOG00517">
    <property type="taxonomic scope" value="Archaea"/>
</dbReference>
<dbReference type="EMBL" id="AOLO01000013">
    <property type="protein sequence ID" value="ELZ98243.1"/>
    <property type="molecule type" value="Genomic_DNA"/>
</dbReference>
<dbReference type="GO" id="GO:0046872">
    <property type="term" value="F:metal ion binding"/>
    <property type="evidence" value="ECO:0007669"/>
    <property type="project" value="UniProtKB-KW"/>
</dbReference>
<dbReference type="PANTHER" id="PTHR43084">
    <property type="entry name" value="PERSULFIDE DIOXYGENASE ETHE1"/>
    <property type="match status" value="1"/>
</dbReference>
<keyword evidence="3" id="KW-0378">Hydrolase</keyword>
<dbReference type="SUPFAM" id="SSF52821">
    <property type="entry name" value="Rhodanese/Cell cycle control phosphatase"/>
    <property type="match status" value="1"/>
</dbReference>
<protein>
    <submittedName>
        <fullName evidence="3">Hydroxyacylglutathione hydrolase</fullName>
        <ecNumber evidence="3">3.1.2.6</ecNumber>
    </submittedName>
    <submittedName>
        <fullName evidence="6">MBL fold metallo-hydrolase</fullName>
    </submittedName>
    <submittedName>
        <fullName evidence="4">Rhodanese</fullName>
    </submittedName>
</protein>
<evidence type="ECO:0000259" key="2">
    <source>
        <dbReference type="PROSITE" id="PS50206"/>
    </source>
</evidence>
<dbReference type="InterPro" id="IPR044528">
    <property type="entry name" value="POD-like_MBL-fold"/>
</dbReference>
<dbReference type="Gene3D" id="3.60.15.10">
    <property type="entry name" value="Ribonuclease Z/Hydroxyacylglutathione hydrolase-like"/>
    <property type="match status" value="1"/>
</dbReference>
<dbReference type="Proteomes" id="UP000299011">
    <property type="component" value="Chromosome"/>
</dbReference>
<dbReference type="PaxDb" id="523841-HFX_2782"/>
<dbReference type="InterPro" id="IPR036866">
    <property type="entry name" value="RibonucZ/Hydroxyglut_hydro"/>
</dbReference>
<dbReference type="Proteomes" id="UP000027075">
    <property type="component" value="Chromosome"/>
</dbReference>
<dbReference type="PROSITE" id="PS50206">
    <property type="entry name" value="RHODANESE_3"/>
    <property type="match status" value="1"/>
</dbReference>
<dbReference type="Pfam" id="PF00753">
    <property type="entry name" value="Lactamase_B"/>
    <property type="match status" value="1"/>
</dbReference>
<reference evidence="3" key="5">
    <citation type="submission" date="2014-05" db="EMBL/GenBank/DDBJ databases">
        <authorList>
            <person name="Wang L."/>
            <person name="Yang H."/>
            <person name="Xiang H."/>
        </authorList>
    </citation>
    <scope>NUCLEOTIDE SEQUENCE</scope>
    <source>
        <strain evidence="3">CGMCC 1.2087</strain>
    </source>
</reference>
<reference evidence="4 9" key="4">
    <citation type="submission" date="2014-04" db="EMBL/GenBank/DDBJ databases">
        <title>Transcriptional profiles of Haloferax mediterranei on the basis of nitrogen availability.</title>
        <authorList>
            <person name="Bautista V."/>
        </authorList>
    </citation>
    <scope>NUCLEOTIDE SEQUENCE [LARGE SCALE GENOMIC DNA]</scope>
    <source>
        <strain evidence="4">ATCC 33500</strain>
        <strain evidence="9">ATCC 33500 / DSM 1411 / JCM 8866 / NBRC 14739 / NCIMB 2177 / R-4</strain>
    </source>
</reference>
<proteinExistence type="predicted"/>
<dbReference type="EMBL" id="CP007551">
    <property type="protein sequence ID" value="AHZ23820.1"/>
    <property type="molecule type" value="Genomic_DNA"/>
</dbReference>
<dbReference type="Proteomes" id="UP000006469">
    <property type="component" value="Chromosome"/>
</dbReference>
<evidence type="ECO:0000313" key="5">
    <source>
        <dbReference type="EMBL" id="ELZ98243.1"/>
    </source>
</evidence>
<dbReference type="InterPro" id="IPR001763">
    <property type="entry name" value="Rhodanese-like_dom"/>
</dbReference>
<evidence type="ECO:0000256" key="1">
    <source>
        <dbReference type="ARBA" id="ARBA00022723"/>
    </source>
</evidence>
<organism evidence="3 7">
    <name type="scientific">Haloferax mediterranei (strain ATCC 33500 / DSM 1411 / JCM 8866 / NBRC 14739 / NCIMB 2177 / R-4)</name>
    <name type="common">Halobacterium mediterranei</name>
    <dbReference type="NCBI Taxonomy" id="523841"/>
    <lineage>
        <taxon>Archaea</taxon>
        <taxon>Methanobacteriati</taxon>
        <taxon>Methanobacteriota</taxon>
        <taxon>Stenosarchaea group</taxon>
        <taxon>Halobacteria</taxon>
        <taxon>Halobacteriales</taxon>
        <taxon>Haloferacaceae</taxon>
        <taxon>Haloferax</taxon>
    </lineage>
</organism>
<dbReference type="CDD" id="cd00158">
    <property type="entry name" value="RHOD"/>
    <property type="match status" value="1"/>
</dbReference>
<name>I3R898_HALMT</name>
<evidence type="ECO:0000313" key="9">
    <source>
        <dbReference type="Proteomes" id="UP000027075"/>
    </source>
</evidence>
<evidence type="ECO:0000313" key="3">
    <source>
        <dbReference type="EMBL" id="AFK20458.1"/>
    </source>
</evidence>
<dbReference type="GeneID" id="40157324"/>
<evidence type="ECO:0000313" key="6">
    <source>
        <dbReference type="EMBL" id="QCQ76110.1"/>
    </source>
</evidence>
<dbReference type="InterPro" id="IPR036873">
    <property type="entry name" value="Rhodanese-like_dom_sf"/>
</dbReference>
<reference evidence="3 7" key="2">
    <citation type="journal article" date="2012" name="J. Bacteriol.">
        <title>Complete genome sequence of the metabolically versatile halophilic archaeon Haloferax mediterranei, a poly(3-hydroxybutyrate-co-3-hydroxyvalerate) producer.</title>
        <authorList>
            <person name="Han J."/>
            <person name="Zhang F."/>
            <person name="Hou J."/>
            <person name="Liu X."/>
            <person name="Li M."/>
            <person name="Liu H."/>
            <person name="Cai L."/>
            <person name="Zhang B."/>
            <person name="Chen Y."/>
            <person name="Zhou J."/>
            <person name="Hu S."/>
            <person name="Xiang H."/>
        </authorList>
    </citation>
    <scope>NUCLEOTIDE SEQUENCE [LARGE SCALE GENOMIC DNA]</scope>
    <source>
        <strain evidence="7">ATCC 33500 / DSM 1411 / JCM 8866 / NBRC 14739 / NCIMB 2177 / R-4</strain>
        <strain evidence="3">CGMCC 1.2087</strain>
    </source>
</reference>
<evidence type="ECO:0000313" key="8">
    <source>
        <dbReference type="Proteomes" id="UP000011603"/>
    </source>
</evidence>
<dbReference type="AlphaFoldDB" id="I3R898"/>
<dbReference type="SMART" id="SM00849">
    <property type="entry name" value="Lactamase_B"/>
    <property type="match status" value="1"/>
</dbReference>
<dbReference type="Proteomes" id="UP000011603">
    <property type="component" value="Unassembled WGS sequence"/>
</dbReference>
<reference evidence="5 8" key="3">
    <citation type="journal article" date="2014" name="PLoS Genet.">
        <title>Phylogenetically driven sequencing of extremely halophilic archaea reveals strategies for static and dynamic osmo-response.</title>
        <authorList>
            <person name="Becker E.A."/>
            <person name="Seitzer P.M."/>
            <person name="Tritt A."/>
            <person name="Larsen D."/>
            <person name="Krusor M."/>
            <person name="Yao A.I."/>
            <person name="Wu D."/>
            <person name="Madern D."/>
            <person name="Eisen J.A."/>
            <person name="Darling A.E."/>
            <person name="Facciotti M.T."/>
        </authorList>
    </citation>
    <scope>NUCLEOTIDE SEQUENCE [LARGE SCALE GENOMIC DNA]</scope>
    <source>
        <strain evidence="5">ATCC 33500</strain>
        <strain evidence="8">ATCC 33500 / DSM 1411 / JCM 8866 / NBRC 14739 / NCIMB 2177 / R-4</strain>
    </source>
</reference>
<dbReference type="PATRIC" id="fig|523841.21.peg.3168"/>
<dbReference type="eggNOG" id="arCOG02021">
    <property type="taxonomic scope" value="Archaea"/>
</dbReference>
<dbReference type="STRING" id="523841.HFX_2782"/>
<dbReference type="OrthoDB" id="9180at2157"/>
<dbReference type="GO" id="GO:0070813">
    <property type="term" value="P:hydrogen sulfide metabolic process"/>
    <property type="evidence" value="ECO:0007669"/>
    <property type="project" value="TreeGrafter"/>
</dbReference>
<dbReference type="CDD" id="cd07724">
    <property type="entry name" value="POD-like_MBL-fold"/>
    <property type="match status" value="1"/>
</dbReference>
<evidence type="ECO:0000313" key="10">
    <source>
        <dbReference type="Proteomes" id="UP000299011"/>
    </source>
</evidence>
<keyword evidence="8" id="KW-1185">Reference proteome</keyword>
<dbReference type="RefSeq" id="WP_004060260.1">
    <property type="nucleotide sequence ID" value="NC_017941.2"/>
</dbReference>
<dbReference type="SMART" id="SM00450">
    <property type="entry name" value="RHOD"/>
    <property type="match status" value="1"/>
</dbReference>
<dbReference type="SUPFAM" id="SSF56281">
    <property type="entry name" value="Metallo-hydrolase/oxidoreductase"/>
    <property type="match status" value="1"/>
</dbReference>
<dbReference type="PANTHER" id="PTHR43084:SF1">
    <property type="entry name" value="PERSULFIDE DIOXYGENASE ETHE1, MITOCHONDRIAL"/>
    <property type="match status" value="1"/>
</dbReference>
<sequence length="386" mass="41727">MGTLLHQITVEELAAELDTGSSVTVIDTRPPESFDAWHIEGAVNVPFHPIEGLGSDWDWEQVAALAADGPVVAICGKGLSSTSFGFELSERGYDDVTVVKGGMEDWSKLYEIVELDTGDDDLFVAQIQRRAKGCLGYVVGSRSAREAVVVDATRQYHEFELVAADAGMTISGVLDTHVHADHISGGHELADRLGVPYYLGAHATDRDVQYDFTPLEDGESVTVGEYDIEATYAPGHTSDMTNYLVDGRFLLTGDTLFVESVGRTELQFGDEKAATGAELLYDTLHGTVLSLPDETRILPGHVSVSTDGTYGVAAPGELVSTTLGELRDELDMLEMDKETFVHRVADNTPEKPPNYERVIAINTGRETVGDEEEATELELGPNNCAA</sequence>
<feature type="domain" description="Rhodanese" evidence="2">
    <location>
        <begin position="19"/>
        <end position="115"/>
    </location>
</feature>
<evidence type="ECO:0000313" key="4">
    <source>
        <dbReference type="EMBL" id="AHZ23820.1"/>
    </source>
</evidence>
<dbReference type="GO" id="GO:0050313">
    <property type="term" value="F:sulfur dioxygenase activity"/>
    <property type="evidence" value="ECO:0007669"/>
    <property type="project" value="InterPro"/>
</dbReference>
<dbReference type="EMBL" id="CP039139">
    <property type="protein sequence ID" value="QCQ76110.1"/>
    <property type="molecule type" value="Genomic_DNA"/>
</dbReference>
<evidence type="ECO:0000313" key="7">
    <source>
        <dbReference type="Proteomes" id="UP000006469"/>
    </source>
</evidence>
<dbReference type="EC" id="3.1.2.6" evidence="3"/>
<dbReference type="GO" id="GO:0006749">
    <property type="term" value="P:glutathione metabolic process"/>
    <property type="evidence" value="ECO:0007669"/>
    <property type="project" value="InterPro"/>
</dbReference>
<dbReference type="KEGG" id="hme:HFX_2782"/>
<reference evidence="3" key="1">
    <citation type="journal article" date="2012" name="Appl. Environ. Microbiol.">
        <title>Identification of the haloarchaeal phasin (PhaP) that functions in polyhydroxyalkanoate accumulation and granule formation in Haloferax mediterranei.</title>
        <authorList>
            <person name="Cai S."/>
            <person name="Cai L."/>
            <person name="Liu H."/>
            <person name="Liu X."/>
            <person name="Han J."/>
            <person name="Zhou J."/>
            <person name="Xiang H."/>
        </authorList>
    </citation>
    <scope>NUCLEOTIDE SEQUENCE</scope>
    <source>
        <strain evidence="3">CGMCC 1.2087</strain>
    </source>
</reference>
<reference evidence="6 10" key="6">
    <citation type="submission" date="2019-04" db="EMBL/GenBank/DDBJ databases">
        <title>Methylomes of two halophilic Archaea, Haloarcula marismortui and Haloferax mediterranei.</title>
        <authorList>
            <person name="DasSarma S."/>
            <person name="DasSarma P."/>
            <person name="DasSarma S."/>
            <person name="Fomenkov A."/>
            <person name="Vincze T."/>
            <person name="Anton B.P."/>
            <person name="Roberts R.J."/>
        </authorList>
    </citation>
    <scope>NUCLEOTIDE SEQUENCE [LARGE SCALE GENOMIC DNA]</scope>
    <source>
        <strain evidence="6">ATCC 33500</strain>
        <strain evidence="10">ATCC 33500 / DSM 1411 / JCM 8866 / NBRC 14739 / NCIMB 2177 / R-4</strain>
    </source>
</reference>
<dbReference type="Gene3D" id="3.40.250.10">
    <property type="entry name" value="Rhodanese-like domain"/>
    <property type="match status" value="1"/>
</dbReference>
<dbReference type="InterPro" id="IPR051682">
    <property type="entry name" value="Mito_Persulfide_Diox"/>
</dbReference>
<dbReference type="Pfam" id="PF00581">
    <property type="entry name" value="Rhodanese"/>
    <property type="match status" value="1"/>
</dbReference>
<dbReference type="GO" id="GO:0004416">
    <property type="term" value="F:hydroxyacylglutathione hydrolase activity"/>
    <property type="evidence" value="ECO:0007669"/>
    <property type="project" value="UniProtKB-EC"/>
</dbReference>